<dbReference type="EMBL" id="JAPDHV010000005">
    <property type="protein sequence ID" value="MCW3162040.1"/>
    <property type="molecule type" value="Genomic_DNA"/>
</dbReference>
<evidence type="ECO:0000259" key="2">
    <source>
        <dbReference type="Pfam" id="PF00144"/>
    </source>
</evidence>
<name>A0ABT3HQP8_9FLAO</name>
<organism evidence="3 4">
    <name type="scientific">Chryseobacterium oryctis</name>
    <dbReference type="NCBI Taxonomy" id="2952618"/>
    <lineage>
        <taxon>Bacteria</taxon>
        <taxon>Pseudomonadati</taxon>
        <taxon>Bacteroidota</taxon>
        <taxon>Flavobacteriia</taxon>
        <taxon>Flavobacteriales</taxon>
        <taxon>Weeksellaceae</taxon>
        <taxon>Chryseobacterium group</taxon>
        <taxon>Chryseobacterium</taxon>
    </lineage>
</organism>
<proteinExistence type="predicted"/>
<evidence type="ECO:0000313" key="4">
    <source>
        <dbReference type="Proteomes" id="UP001163719"/>
    </source>
</evidence>
<dbReference type="PANTHER" id="PTHR46825">
    <property type="entry name" value="D-ALANYL-D-ALANINE-CARBOXYPEPTIDASE/ENDOPEPTIDASE AMPH"/>
    <property type="match status" value="1"/>
</dbReference>
<dbReference type="Pfam" id="PF00144">
    <property type="entry name" value="Beta-lactamase"/>
    <property type="match status" value="1"/>
</dbReference>
<feature type="domain" description="Beta-lactamase-related" evidence="2">
    <location>
        <begin position="45"/>
        <end position="373"/>
    </location>
</feature>
<dbReference type="SUPFAM" id="SSF56601">
    <property type="entry name" value="beta-lactamase/transpeptidase-like"/>
    <property type="match status" value="1"/>
</dbReference>
<dbReference type="InterPro" id="IPR050491">
    <property type="entry name" value="AmpC-like"/>
</dbReference>
<dbReference type="InterPro" id="IPR001466">
    <property type="entry name" value="Beta-lactam-related"/>
</dbReference>
<dbReference type="InterPro" id="IPR012338">
    <property type="entry name" value="Beta-lactam/transpept-like"/>
</dbReference>
<dbReference type="RefSeq" id="WP_264743981.1">
    <property type="nucleotide sequence ID" value="NZ_JAPDHV010000005.1"/>
</dbReference>
<comment type="caution">
    <text evidence="3">The sequence shown here is derived from an EMBL/GenBank/DDBJ whole genome shotgun (WGS) entry which is preliminary data.</text>
</comment>
<evidence type="ECO:0000256" key="1">
    <source>
        <dbReference type="SAM" id="SignalP"/>
    </source>
</evidence>
<dbReference type="Proteomes" id="UP001163719">
    <property type="component" value="Unassembled WGS sequence"/>
</dbReference>
<feature type="chain" id="PRO_5046389168" evidence="1">
    <location>
        <begin position="26"/>
        <end position="404"/>
    </location>
</feature>
<dbReference type="PANTHER" id="PTHR46825:SF9">
    <property type="entry name" value="BETA-LACTAMASE-RELATED DOMAIN-CONTAINING PROTEIN"/>
    <property type="match status" value="1"/>
</dbReference>
<accession>A0ABT3HQP8</accession>
<gene>
    <name evidence="3" type="ORF">OH806_12260</name>
</gene>
<reference evidence="3" key="1">
    <citation type="submission" date="2022-10" db="EMBL/GenBank/DDBJ databases">
        <title>Chryseobacterium babae sp. nov. isolated from the gut of the beetle Oryctes rhinoceros, and Chryseobacterium kimseyorum sp. nov., isolated from a stick insect rearing cage.</title>
        <authorList>
            <person name="Shelomi M."/>
            <person name="Han C.-J."/>
            <person name="Chen W.-M."/>
            <person name="Chen H.-K."/>
            <person name="Liaw S.-J."/>
            <person name="Muhle E."/>
            <person name="Clermont D."/>
        </authorList>
    </citation>
    <scope>NUCLEOTIDE SEQUENCE</scope>
    <source>
        <strain evidence="3">WLa1L2M3</strain>
    </source>
</reference>
<sequence>MQKLKILSIISFVLLSLGCKNTNEADDYQTNLDNAIKNIHDNLQKELNTDIPSLSVYVVSPKGTFFSSVLGANGAAVSKKTYFRFASNTKNFTSTAILKMMQDGWLNIDDKITANIPGTSTPYVPNTADWNFPHKNEITIRQLLQHNAGIYDITNDSSQYNVGGETYTDYMLSNSPNHQFSTGEYIKLLTDHNLSYGAPNTVYHYSNTGFSILGEIISRVYSQKSNASKTYGNYMYDHIVGSSAKVPLGIKFPELGTDQQLPVSYIRGFIKYADHSEITDKINASAHIGEGNGVGTMEMLTEYIRTLMKGENVLNSTSIQQMKTSKGASTTNNYALGCSLFPGIGYGHNGATEGYLSLMTYDPDTDVSIIVLFPFWDLRSTENFNKCLSTLNTTGLEAKKALGY</sequence>
<feature type="signal peptide" evidence="1">
    <location>
        <begin position="1"/>
        <end position="25"/>
    </location>
</feature>
<keyword evidence="4" id="KW-1185">Reference proteome</keyword>
<keyword evidence="1" id="KW-0732">Signal</keyword>
<dbReference type="Gene3D" id="3.40.710.10">
    <property type="entry name" value="DD-peptidase/beta-lactamase superfamily"/>
    <property type="match status" value="1"/>
</dbReference>
<protein>
    <submittedName>
        <fullName evidence="3">Beta-lactamase family protein</fullName>
    </submittedName>
</protein>
<evidence type="ECO:0000313" key="3">
    <source>
        <dbReference type="EMBL" id="MCW3162040.1"/>
    </source>
</evidence>
<dbReference type="PROSITE" id="PS51257">
    <property type="entry name" value="PROKAR_LIPOPROTEIN"/>
    <property type="match status" value="1"/>
</dbReference>